<dbReference type="InterPro" id="IPR000620">
    <property type="entry name" value="EamA_dom"/>
</dbReference>
<dbReference type="GO" id="GO:0016020">
    <property type="term" value="C:membrane"/>
    <property type="evidence" value="ECO:0007669"/>
    <property type="project" value="InterPro"/>
</dbReference>
<feature type="transmembrane region" description="Helical" evidence="1">
    <location>
        <begin position="125"/>
        <end position="141"/>
    </location>
</feature>
<protein>
    <submittedName>
        <fullName evidence="3">Transporter, EamA-like family</fullName>
    </submittedName>
</protein>
<gene>
    <name evidence="3" type="ORF">REIFOR_03043</name>
</gene>
<sequence>MATSTHSLSGLAMLSAIVAAVGMGTIGVFSRMAELSPEIVTFYRLFLGALFMGAWLVVSRQSIRIGDGDGGRLLLSGAFLAGFILCYIQAMNLTAMANAILVIYLAPIAATLFSRLFFHEMLKPQQWLAMALALLGFILMQDAPDGNSASTLGLAYAGLAMLFYAGFIIVNRRCSEHTPAASRAFWQLATGALLTLLVSLASQQSLVVEAGKIPWLLAIGFIPGFVALYCAVLALQRLPTAVYGTLSYFEPVAVIVFGWLFFAETLSAGQFLGCVLILGSGIGPALMAAVTARPIAVK</sequence>
<evidence type="ECO:0000256" key="1">
    <source>
        <dbReference type="SAM" id="Phobius"/>
    </source>
</evidence>
<dbReference type="Gene3D" id="1.10.3730.20">
    <property type="match status" value="1"/>
</dbReference>
<feature type="transmembrane region" description="Helical" evidence="1">
    <location>
        <begin position="39"/>
        <end position="58"/>
    </location>
</feature>
<feature type="transmembrane region" description="Helical" evidence="1">
    <location>
        <begin position="153"/>
        <end position="172"/>
    </location>
</feature>
<dbReference type="Proteomes" id="UP000229757">
    <property type="component" value="Chromosome"/>
</dbReference>
<feature type="domain" description="EamA" evidence="2">
    <location>
        <begin position="12"/>
        <end position="140"/>
    </location>
</feature>
<proteinExistence type="predicted"/>
<feature type="transmembrane region" description="Helical" evidence="1">
    <location>
        <begin position="12"/>
        <end position="33"/>
    </location>
</feature>
<feature type="domain" description="EamA" evidence="2">
    <location>
        <begin position="152"/>
        <end position="280"/>
    </location>
</feature>
<keyword evidence="1" id="KW-0472">Membrane</keyword>
<feature type="transmembrane region" description="Helical" evidence="1">
    <location>
        <begin position="96"/>
        <end position="118"/>
    </location>
</feature>
<organism evidence="3 4">
    <name type="scientific">Reinekea forsetii</name>
    <dbReference type="NCBI Taxonomy" id="1336806"/>
    <lineage>
        <taxon>Bacteria</taxon>
        <taxon>Pseudomonadati</taxon>
        <taxon>Pseudomonadota</taxon>
        <taxon>Gammaproteobacteria</taxon>
        <taxon>Oceanospirillales</taxon>
        <taxon>Saccharospirillaceae</taxon>
        <taxon>Reinekea</taxon>
    </lineage>
</organism>
<evidence type="ECO:0000313" key="4">
    <source>
        <dbReference type="Proteomes" id="UP000229757"/>
    </source>
</evidence>
<keyword evidence="4" id="KW-1185">Reference proteome</keyword>
<feature type="transmembrane region" description="Helical" evidence="1">
    <location>
        <begin position="268"/>
        <end position="292"/>
    </location>
</feature>
<name>A0A2K8KU74_9GAMM</name>
<feature type="transmembrane region" description="Helical" evidence="1">
    <location>
        <begin position="70"/>
        <end position="90"/>
    </location>
</feature>
<dbReference type="EMBL" id="CP011797">
    <property type="protein sequence ID" value="ATX78162.1"/>
    <property type="molecule type" value="Genomic_DNA"/>
</dbReference>
<evidence type="ECO:0000259" key="2">
    <source>
        <dbReference type="Pfam" id="PF00892"/>
    </source>
</evidence>
<keyword evidence="1" id="KW-0812">Transmembrane</keyword>
<feature type="transmembrane region" description="Helical" evidence="1">
    <location>
        <begin position="242"/>
        <end position="262"/>
    </location>
</feature>
<accession>A0A2K8KU74</accession>
<dbReference type="KEGG" id="rfo:REIFOR_03043"/>
<dbReference type="AlphaFoldDB" id="A0A2K8KU74"/>
<evidence type="ECO:0000313" key="3">
    <source>
        <dbReference type="EMBL" id="ATX78162.1"/>
    </source>
</evidence>
<dbReference type="PANTHER" id="PTHR22911">
    <property type="entry name" value="ACYL-MALONYL CONDENSING ENZYME-RELATED"/>
    <property type="match status" value="1"/>
</dbReference>
<keyword evidence="1" id="KW-1133">Transmembrane helix</keyword>
<feature type="transmembrane region" description="Helical" evidence="1">
    <location>
        <begin position="184"/>
        <end position="201"/>
    </location>
</feature>
<reference evidence="3 4" key="1">
    <citation type="journal article" date="2017" name="Environ. Microbiol.">
        <title>Genomic and physiological analyses of 'Reinekea forsetii' reveal a versatile opportunistic lifestyle during spring algae blooms.</title>
        <authorList>
            <person name="Avci B."/>
            <person name="Hahnke R.L."/>
            <person name="Chafee M."/>
            <person name="Fischer T."/>
            <person name="Gruber-Vodicka H."/>
            <person name="Tegetmeyer H.E."/>
            <person name="Harder J."/>
            <person name="Fuchs B.M."/>
            <person name="Amann R.I."/>
            <person name="Teeling H."/>
        </authorList>
    </citation>
    <scope>NUCLEOTIDE SEQUENCE [LARGE SCALE GENOMIC DNA]</scope>
    <source>
        <strain evidence="3 4">Hel1_31_D35</strain>
    </source>
</reference>
<dbReference type="RefSeq" id="WP_227003706.1">
    <property type="nucleotide sequence ID" value="NZ_CP011797.1"/>
</dbReference>
<feature type="transmembrane region" description="Helical" evidence="1">
    <location>
        <begin position="213"/>
        <end position="235"/>
    </location>
</feature>
<dbReference type="Pfam" id="PF00892">
    <property type="entry name" value="EamA"/>
    <property type="match status" value="2"/>
</dbReference>
<dbReference type="PANTHER" id="PTHR22911:SF79">
    <property type="entry name" value="MOBA-LIKE NTP TRANSFERASE DOMAIN-CONTAINING PROTEIN"/>
    <property type="match status" value="1"/>
</dbReference>
<dbReference type="SUPFAM" id="SSF103481">
    <property type="entry name" value="Multidrug resistance efflux transporter EmrE"/>
    <property type="match status" value="2"/>
</dbReference>
<dbReference type="InterPro" id="IPR037185">
    <property type="entry name" value="EmrE-like"/>
</dbReference>